<reference evidence="5 6" key="1">
    <citation type="journal article" date="2019" name="Nat. Med.">
        <title>A library of human gut bacterial isolates paired with longitudinal multiomics data enables mechanistic microbiome research.</title>
        <authorList>
            <person name="Poyet M."/>
            <person name="Groussin M."/>
            <person name="Gibbons S.M."/>
            <person name="Avila-Pacheco J."/>
            <person name="Jiang X."/>
            <person name="Kearney S.M."/>
            <person name="Perrotta A.R."/>
            <person name="Berdy B."/>
            <person name="Zhao S."/>
            <person name="Lieberman T.D."/>
            <person name="Swanson P.K."/>
            <person name="Smith M."/>
            <person name="Roesemann S."/>
            <person name="Alexander J.E."/>
            <person name="Rich S.A."/>
            <person name="Livny J."/>
            <person name="Vlamakis H."/>
            <person name="Clish C."/>
            <person name="Bullock K."/>
            <person name="Deik A."/>
            <person name="Scott J."/>
            <person name="Pierce K.A."/>
            <person name="Xavier R.J."/>
            <person name="Alm E.J."/>
        </authorList>
    </citation>
    <scope>NUCLEOTIDE SEQUENCE [LARGE SCALE GENOMIC DNA]</scope>
    <source>
        <strain evidence="5 6">BIOML-A31</strain>
    </source>
</reference>
<protein>
    <submittedName>
        <fullName evidence="5">Restriction endonuclease subunit S</fullName>
    </submittedName>
</protein>
<dbReference type="EMBL" id="VVYP01000041">
    <property type="protein sequence ID" value="KAA5458491.1"/>
    <property type="molecule type" value="Genomic_DNA"/>
</dbReference>
<name>A0A6L3KLY4_9BACE</name>
<dbReference type="PANTHER" id="PTHR30408">
    <property type="entry name" value="TYPE-1 RESTRICTION ENZYME ECOKI SPECIFICITY PROTEIN"/>
    <property type="match status" value="1"/>
</dbReference>
<dbReference type="Proteomes" id="UP000475905">
    <property type="component" value="Unassembled WGS sequence"/>
</dbReference>
<keyword evidence="5" id="KW-0255">Endonuclease</keyword>
<gene>
    <name evidence="5" type="ORF">F2Y36_21380</name>
</gene>
<dbReference type="AlphaFoldDB" id="A0A6L3KLY4"/>
<evidence type="ECO:0000259" key="4">
    <source>
        <dbReference type="Pfam" id="PF01420"/>
    </source>
</evidence>
<keyword evidence="5" id="KW-0378">Hydrolase</keyword>
<evidence type="ECO:0000256" key="1">
    <source>
        <dbReference type="ARBA" id="ARBA00010923"/>
    </source>
</evidence>
<evidence type="ECO:0000313" key="6">
    <source>
        <dbReference type="Proteomes" id="UP000475905"/>
    </source>
</evidence>
<dbReference type="RefSeq" id="WP_149935415.1">
    <property type="nucleotide sequence ID" value="NZ_JBCOMV010000007.1"/>
</dbReference>
<dbReference type="Gene3D" id="3.90.220.20">
    <property type="entry name" value="DNA methylase specificity domains"/>
    <property type="match status" value="2"/>
</dbReference>
<comment type="caution">
    <text evidence="5">The sequence shown here is derived from an EMBL/GenBank/DDBJ whole genome shotgun (WGS) entry which is preliminary data.</text>
</comment>
<accession>A0A6L3KLY4</accession>
<dbReference type="InterPro" id="IPR052021">
    <property type="entry name" value="Type-I_RS_S_subunit"/>
</dbReference>
<dbReference type="GO" id="GO:0003677">
    <property type="term" value="F:DNA binding"/>
    <property type="evidence" value="ECO:0007669"/>
    <property type="project" value="UniProtKB-KW"/>
</dbReference>
<keyword evidence="3" id="KW-0238">DNA-binding</keyword>
<keyword evidence="5" id="KW-0540">Nuclease</keyword>
<dbReference type="GO" id="GO:0009307">
    <property type="term" value="P:DNA restriction-modification system"/>
    <property type="evidence" value="ECO:0007669"/>
    <property type="project" value="UniProtKB-KW"/>
</dbReference>
<dbReference type="GO" id="GO:0004519">
    <property type="term" value="F:endonuclease activity"/>
    <property type="evidence" value="ECO:0007669"/>
    <property type="project" value="UniProtKB-KW"/>
</dbReference>
<proteinExistence type="inferred from homology"/>
<keyword evidence="2" id="KW-0680">Restriction system</keyword>
<feature type="domain" description="Type I restriction modification DNA specificity" evidence="4">
    <location>
        <begin position="192"/>
        <end position="348"/>
    </location>
</feature>
<organism evidence="5 6">
    <name type="scientific">Bacteroides caccae</name>
    <dbReference type="NCBI Taxonomy" id="47678"/>
    <lineage>
        <taxon>Bacteria</taxon>
        <taxon>Pseudomonadati</taxon>
        <taxon>Bacteroidota</taxon>
        <taxon>Bacteroidia</taxon>
        <taxon>Bacteroidales</taxon>
        <taxon>Bacteroidaceae</taxon>
        <taxon>Bacteroides</taxon>
    </lineage>
</organism>
<feature type="domain" description="Type I restriction modification DNA specificity" evidence="4">
    <location>
        <begin position="16"/>
        <end position="170"/>
    </location>
</feature>
<evidence type="ECO:0000256" key="3">
    <source>
        <dbReference type="ARBA" id="ARBA00023125"/>
    </source>
</evidence>
<evidence type="ECO:0000313" key="5">
    <source>
        <dbReference type="EMBL" id="KAA5458491.1"/>
    </source>
</evidence>
<dbReference type="PANTHER" id="PTHR30408:SF12">
    <property type="entry name" value="TYPE I RESTRICTION ENZYME MJAVIII SPECIFICITY SUBUNIT"/>
    <property type="match status" value="1"/>
</dbReference>
<dbReference type="Pfam" id="PF01420">
    <property type="entry name" value="Methylase_S"/>
    <property type="match status" value="2"/>
</dbReference>
<dbReference type="InterPro" id="IPR044946">
    <property type="entry name" value="Restrct_endonuc_typeI_TRD_sf"/>
</dbReference>
<evidence type="ECO:0000256" key="2">
    <source>
        <dbReference type="ARBA" id="ARBA00022747"/>
    </source>
</evidence>
<dbReference type="SUPFAM" id="SSF116734">
    <property type="entry name" value="DNA methylase specificity domain"/>
    <property type="match status" value="2"/>
</dbReference>
<dbReference type="InterPro" id="IPR000055">
    <property type="entry name" value="Restrct_endonuc_typeI_TRD"/>
</dbReference>
<comment type="similarity">
    <text evidence="1">Belongs to the type-I restriction system S methylase family.</text>
</comment>
<sequence length="353" mass="40108">MSQFIEMFKEKGYPLRMLKSFADVSTGGTPSKANLEYWNGDKPWVSAEDMKNKYVYDTCEKVTEAGYATCKIIPVDTLMYVCRGSIGVMAINKIECATNQSICRAKCHDNVCNVEFLYHALMYQKDNIKKMGTGTSFKSLNQTSFSELKIELPPYNEQMKFVSIAQQADKSEFVGCKSQFIEMFGNPVTNTKGWKTAKIKDVAPEMPSKEQLSGKIWLLNLDMIESNTGRIIEKVYEDVENALSVQSFDEGNVLFSKLRPYLNKVVIPDEPGMATTELVPLRPEPSKLHKVFLSHLLRGNQFVNYANDIAGGTKMPRMPLTELRNFDCILPPMDKQLEFVFIAEQVDKSEYYN</sequence>